<protein>
    <submittedName>
        <fullName evidence="1">P-loop containing nucleoside triphosphate hydrolase protein</fullName>
    </submittedName>
</protein>
<evidence type="ECO:0000313" key="1">
    <source>
        <dbReference type="EMBL" id="KAH7677146.1"/>
    </source>
</evidence>
<organism evidence="1 2">
    <name type="scientific">Dioscorea alata</name>
    <name type="common">Purple yam</name>
    <dbReference type="NCBI Taxonomy" id="55571"/>
    <lineage>
        <taxon>Eukaryota</taxon>
        <taxon>Viridiplantae</taxon>
        <taxon>Streptophyta</taxon>
        <taxon>Embryophyta</taxon>
        <taxon>Tracheophyta</taxon>
        <taxon>Spermatophyta</taxon>
        <taxon>Magnoliopsida</taxon>
        <taxon>Liliopsida</taxon>
        <taxon>Dioscoreales</taxon>
        <taxon>Dioscoreaceae</taxon>
        <taxon>Dioscorea</taxon>
    </lineage>
</organism>
<evidence type="ECO:0000313" key="2">
    <source>
        <dbReference type="Proteomes" id="UP000827976"/>
    </source>
</evidence>
<reference evidence="2" key="1">
    <citation type="journal article" date="2022" name="Nat. Commun.">
        <title>Chromosome evolution and the genetic basis of agronomically important traits in greater yam.</title>
        <authorList>
            <person name="Bredeson J.V."/>
            <person name="Lyons J.B."/>
            <person name="Oniyinde I.O."/>
            <person name="Okereke N.R."/>
            <person name="Kolade O."/>
            <person name="Nnabue I."/>
            <person name="Nwadili C.O."/>
            <person name="Hribova E."/>
            <person name="Parker M."/>
            <person name="Nwogha J."/>
            <person name="Shu S."/>
            <person name="Carlson J."/>
            <person name="Kariba R."/>
            <person name="Muthemba S."/>
            <person name="Knop K."/>
            <person name="Barton G.J."/>
            <person name="Sherwood A.V."/>
            <person name="Lopez-Montes A."/>
            <person name="Asiedu R."/>
            <person name="Jamnadass R."/>
            <person name="Muchugi A."/>
            <person name="Goodstein D."/>
            <person name="Egesi C.N."/>
            <person name="Featherston J."/>
            <person name="Asfaw A."/>
            <person name="Simpson G.G."/>
            <person name="Dolezel J."/>
            <person name="Hendre P.S."/>
            <person name="Van Deynze A."/>
            <person name="Kumar P.L."/>
            <person name="Obidiegwu J.E."/>
            <person name="Bhattacharjee R."/>
            <person name="Rokhsar D.S."/>
        </authorList>
    </citation>
    <scope>NUCLEOTIDE SEQUENCE [LARGE SCALE GENOMIC DNA]</scope>
    <source>
        <strain evidence="2">cv. TDa95/00328</strain>
    </source>
</reference>
<gene>
    <name evidence="1" type="ORF">IHE45_07G063200</name>
</gene>
<keyword evidence="1" id="KW-0378">Hydrolase</keyword>
<proteinExistence type="predicted"/>
<keyword evidence="2" id="KW-1185">Reference proteome</keyword>
<dbReference type="Proteomes" id="UP000827976">
    <property type="component" value="Chromosome 7"/>
</dbReference>
<name>A0ACB7VRP7_DIOAL</name>
<dbReference type="EMBL" id="CM037017">
    <property type="protein sequence ID" value="KAH7677146.1"/>
    <property type="molecule type" value="Genomic_DNA"/>
</dbReference>
<sequence length="1084" mass="122781">MTGVGEIFLSSILQGLLQWFLPYLLDELKKFDCHLAGEVEKLSRSLSSIKSFLERVEVSATTKPWLHLAEDAVYKANDLLDGIEGEMLRQCNIELFPDLREKLSDFSIPRATFKRKASKELSDINTEFDGIIKESNLMRRSNSGGGSARRRENLQTICFEDGPLFGRGDEVNYILGWISDASSSANNNILSIQGMPGVGKTRLAQKIFNDESLANQFGMRPIWVQAPQDTDVRELFKSIIESVTHNGVVLSDLNNMHLKLRELLGQQKYLLVLDGMSTENDHYWQNVKILLRVGAANGSKVIITTCKRNIPHPDDAVPCLLEGLSEDDSLMLFNTCALGDPHPKADQKLNEDRRRILEKCKGLPSALVEFGRRLSMPHHDSIHDQWKLMASKEAGEVIGLNSEIFHTMSSTVKRCFAYCSTFPPGFQFKKEMLIQLWMAQNFVHQADECDQIFNDMYNWYLLEFLDYDYRKTQQTYVMPDIIRSTAQFMAEDLCCMVDIQVNNSNICGTTRHVSIVGNPNHPISVADFRSVYVAKGLYSLLLFSLQNRNKVNLQRAVLDDLAMKLPRLRSLDLSNTSIEELPDSIGDFIHLRYLALRNTGIKKLPDSVIRLCHLQTLGLANCYALEALPSDLKKLRKLMYLDLKLDDDSNQGELKRMPPHMSKLEGLRTLSRFVASDKKHCGVSELRAFNKLRDLCISNLASVNGIQAEEANLKDKDHLSVLELQWDLRQRTTARDETDVLEHLRPHTNLKELTIRGYAGCSFPDWMTSPSFSFLATLKLIDCKACNHLPPLGHLPALEQLFIKGMDGITTIDCSLCGRTEPNTGFRSLKKMQLESMHNLQAWVGDQETCNFPSLRELTIRNCENLTQITHSLQSLTKLEVIQCSNLHGLRRFPSLSSLDVRESGLWIWTSLGSLPALSSVTLTRLSMRGSPKALQHLATIRKFEMISCGTPKYLPDNWLPQGLTHLSIKHCSNLQSLPRGLHMVRNLQVLEVQDCEKLELLGERMRELRSLRSIHLSNCPMVLNLLNDGFPPRLQLVTVDRCPKLGGWIEFHWKVIQGLTVLIDGAQLWSSTQNYPQGSASNF</sequence>
<comment type="caution">
    <text evidence="1">The sequence shown here is derived from an EMBL/GenBank/DDBJ whole genome shotgun (WGS) entry which is preliminary data.</text>
</comment>
<accession>A0ACB7VRP7</accession>